<dbReference type="GO" id="GO:0006457">
    <property type="term" value="P:protein folding"/>
    <property type="evidence" value="ECO:0007669"/>
    <property type="project" value="InterPro"/>
</dbReference>
<dbReference type="Pfam" id="PF05194">
    <property type="entry name" value="UreE_C"/>
    <property type="match status" value="1"/>
</dbReference>
<evidence type="ECO:0000259" key="6">
    <source>
        <dbReference type="SMART" id="SM00988"/>
    </source>
</evidence>
<dbReference type="HAMAP" id="MF_00822">
    <property type="entry name" value="UreE"/>
    <property type="match status" value="1"/>
</dbReference>
<proteinExistence type="inferred from homology"/>
<evidence type="ECO:0000313" key="7">
    <source>
        <dbReference type="EMBL" id="MVT40483.1"/>
    </source>
</evidence>
<dbReference type="GO" id="GO:0005737">
    <property type="term" value="C:cytoplasm"/>
    <property type="evidence" value="ECO:0007669"/>
    <property type="project" value="UniProtKB-SubCell"/>
</dbReference>
<dbReference type="Gene3D" id="2.60.260.20">
    <property type="entry name" value="Urease metallochaperone UreE, N-terminal domain"/>
    <property type="match status" value="1"/>
</dbReference>
<keyword evidence="4 5" id="KW-0143">Chaperone</keyword>
<protein>
    <recommendedName>
        <fullName evidence="5">Urease accessory protein UreE</fullName>
    </recommendedName>
</protein>
<dbReference type="OrthoDB" id="9810882at2"/>
<dbReference type="InterPro" id="IPR036118">
    <property type="entry name" value="UreE_N_sf"/>
</dbReference>
<dbReference type="SUPFAM" id="SSF69737">
    <property type="entry name" value="Urease metallochaperone UreE, C-terminal domain"/>
    <property type="match status" value="1"/>
</dbReference>
<sequence>MIVVEAIQGNINTVSLNDRSTDALPLEWFETGKRVLRRSTAGGREIALHFLRESPLLQEGDILWMDEQIAITVTILPSLAIVITPATMADMAAICYEIGNKHLPLFLSGNQVLIPFEEPLFRWLEARGYAPVQEQRVLSDMLRSNILPHNHNSGSSLFSKIMQLTSK</sequence>
<keyword evidence="8" id="KW-1185">Reference proteome</keyword>
<dbReference type="Gene3D" id="3.30.70.790">
    <property type="entry name" value="UreE, C-terminal domain"/>
    <property type="match status" value="1"/>
</dbReference>
<evidence type="ECO:0000256" key="2">
    <source>
        <dbReference type="ARBA" id="ARBA00022490"/>
    </source>
</evidence>
<dbReference type="GO" id="GO:0065003">
    <property type="term" value="P:protein-containing complex assembly"/>
    <property type="evidence" value="ECO:0007669"/>
    <property type="project" value="InterPro"/>
</dbReference>
<dbReference type="SMART" id="SM00988">
    <property type="entry name" value="UreE_N"/>
    <property type="match status" value="1"/>
</dbReference>
<dbReference type="CDD" id="cd00571">
    <property type="entry name" value="UreE"/>
    <property type="match status" value="1"/>
</dbReference>
<gene>
    <name evidence="5 7" type="primary">ureE</name>
    <name evidence="7" type="ORF">GO495_07805</name>
</gene>
<organism evidence="7 8">
    <name type="scientific">Chitinophaga oryziterrae</name>
    <dbReference type="NCBI Taxonomy" id="1031224"/>
    <lineage>
        <taxon>Bacteria</taxon>
        <taxon>Pseudomonadati</taxon>
        <taxon>Bacteroidota</taxon>
        <taxon>Chitinophagia</taxon>
        <taxon>Chitinophagales</taxon>
        <taxon>Chitinophagaceae</taxon>
        <taxon>Chitinophaga</taxon>
    </lineage>
</organism>
<dbReference type="GO" id="GO:0051082">
    <property type="term" value="F:unfolded protein binding"/>
    <property type="evidence" value="ECO:0007669"/>
    <property type="project" value="UniProtKB-UniRule"/>
</dbReference>
<accession>A0A6N8J5Z7</accession>
<dbReference type="PIRSF" id="PIRSF036402">
    <property type="entry name" value="Ureas_acces_UreE"/>
    <property type="match status" value="1"/>
</dbReference>
<dbReference type="InterPro" id="IPR012406">
    <property type="entry name" value="UreE"/>
</dbReference>
<dbReference type="InterPro" id="IPR004029">
    <property type="entry name" value="UreE_N"/>
</dbReference>
<keyword evidence="3 5" id="KW-0533">Nickel</keyword>
<evidence type="ECO:0000313" key="8">
    <source>
        <dbReference type="Proteomes" id="UP000468388"/>
    </source>
</evidence>
<comment type="function">
    <text evidence="5">Involved in urease metallocenter assembly. Binds nickel. Probably functions as a nickel donor during metallocenter assembly.</text>
</comment>
<keyword evidence="2 5" id="KW-0963">Cytoplasm</keyword>
<evidence type="ECO:0000256" key="3">
    <source>
        <dbReference type="ARBA" id="ARBA00022596"/>
    </source>
</evidence>
<dbReference type="EMBL" id="WRXO01000002">
    <property type="protein sequence ID" value="MVT40483.1"/>
    <property type="molecule type" value="Genomic_DNA"/>
</dbReference>
<reference evidence="7 8" key="1">
    <citation type="submission" date="2019-12" db="EMBL/GenBank/DDBJ databases">
        <title>The draft genomic sequence of strain Chitinophaga oryziterrae JCM 16595.</title>
        <authorList>
            <person name="Zhang X."/>
        </authorList>
    </citation>
    <scope>NUCLEOTIDE SEQUENCE [LARGE SCALE GENOMIC DNA]</scope>
    <source>
        <strain evidence="7 8">JCM 16595</strain>
    </source>
</reference>
<comment type="subcellular location">
    <subcellularLocation>
        <location evidence="1 5">Cytoplasm</location>
    </subcellularLocation>
</comment>
<dbReference type="GO" id="GO:0019627">
    <property type="term" value="P:urea metabolic process"/>
    <property type="evidence" value="ECO:0007669"/>
    <property type="project" value="InterPro"/>
</dbReference>
<evidence type="ECO:0000256" key="5">
    <source>
        <dbReference type="HAMAP-Rule" id="MF_00822"/>
    </source>
</evidence>
<comment type="caution">
    <text evidence="7">The sequence shown here is derived from an EMBL/GenBank/DDBJ whole genome shotgun (WGS) entry which is preliminary data.</text>
</comment>
<dbReference type="GO" id="GO:0016151">
    <property type="term" value="F:nickel cation binding"/>
    <property type="evidence" value="ECO:0007669"/>
    <property type="project" value="UniProtKB-UniRule"/>
</dbReference>
<comment type="similarity">
    <text evidence="5">Belongs to the UreE family.</text>
</comment>
<dbReference type="SUPFAM" id="SSF69287">
    <property type="entry name" value="Urease metallochaperone UreE, N-terminal domain"/>
    <property type="match status" value="1"/>
</dbReference>
<evidence type="ECO:0000256" key="4">
    <source>
        <dbReference type="ARBA" id="ARBA00023186"/>
    </source>
</evidence>
<dbReference type="InterPro" id="IPR007864">
    <property type="entry name" value="UreE_C_dom"/>
</dbReference>
<feature type="domain" description="UreE urease accessory N-terminal" evidence="6">
    <location>
        <begin position="7"/>
        <end position="71"/>
    </location>
</feature>
<dbReference type="AlphaFoldDB" id="A0A6N8J5Z7"/>
<evidence type="ECO:0000256" key="1">
    <source>
        <dbReference type="ARBA" id="ARBA00004496"/>
    </source>
</evidence>
<dbReference type="NCBIfam" id="NF009754">
    <property type="entry name" value="PRK13261.1-6"/>
    <property type="match status" value="1"/>
</dbReference>
<dbReference type="Proteomes" id="UP000468388">
    <property type="component" value="Unassembled WGS sequence"/>
</dbReference>
<name>A0A6N8J5Z7_9BACT</name>
<dbReference type="RefSeq" id="WP_157299165.1">
    <property type="nucleotide sequence ID" value="NZ_BAAAZB010000010.1"/>
</dbReference>
<dbReference type="Pfam" id="PF02814">
    <property type="entry name" value="UreE_N"/>
    <property type="match status" value="1"/>
</dbReference>